<feature type="region of interest" description="Disordered" evidence="1">
    <location>
        <begin position="1"/>
        <end position="51"/>
    </location>
</feature>
<protein>
    <submittedName>
        <fullName evidence="2">Uncharacterized protein</fullName>
    </submittedName>
</protein>
<proteinExistence type="predicted"/>
<evidence type="ECO:0000313" key="3">
    <source>
        <dbReference type="Proteomes" id="UP000624244"/>
    </source>
</evidence>
<evidence type="ECO:0000256" key="1">
    <source>
        <dbReference type="SAM" id="MobiDB-lite"/>
    </source>
</evidence>
<dbReference type="EMBL" id="WNKQ01000008">
    <property type="protein sequence ID" value="KAF5849573.1"/>
    <property type="molecule type" value="Genomic_DNA"/>
</dbReference>
<organism evidence="2 3">
    <name type="scientific">Cochliobolus sativus</name>
    <name type="common">Common root rot and spot blotch fungus</name>
    <name type="synonym">Bipolaris sorokiniana</name>
    <dbReference type="NCBI Taxonomy" id="45130"/>
    <lineage>
        <taxon>Eukaryota</taxon>
        <taxon>Fungi</taxon>
        <taxon>Dikarya</taxon>
        <taxon>Ascomycota</taxon>
        <taxon>Pezizomycotina</taxon>
        <taxon>Dothideomycetes</taxon>
        <taxon>Pleosporomycetidae</taxon>
        <taxon>Pleosporales</taxon>
        <taxon>Pleosporineae</taxon>
        <taxon>Pleosporaceae</taxon>
        <taxon>Bipolaris</taxon>
    </lineage>
</organism>
<dbReference type="Proteomes" id="UP000624244">
    <property type="component" value="Unassembled WGS sequence"/>
</dbReference>
<feature type="compositionally biased region" description="Polar residues" evidence="1">
    <location>
        <begin position="32"/>
        <end position="41"/>
    </location>
</feature>
<comment type="caution">
    <text evidence="2">The sequence shown here is derived from an EMBL/GenBank/DDBJ whole genome shotgun (WGS) entry which is preliminary data.</text>
</comment>
<accession>A0A8H6DVM3</accession>
<gene>
    <name evidence="2" type="ORF">GGP41_004997</name>
</gene>
<name>A0A8H6DVM3_COCSA</name>
<dbReference type="AlphaFoldDB" id="A0A8H6DVM3"/>
<reference evidence="2" key="1">
    <citation type="submission" date="2019-11" db="EMBL/GenBank/DDBJ databases">
        <title>Bipolaris sorokiniana Genome sequencing.</title>
        <authorList>
            <person name="Wang H."/>
        </authorList>
    </citation>
    <scope>NUCLEOTIDE SEQUENCE</scope>
</reference>
<sequence length="200" mass="21515">MAAHPPHPFTPDGHDSPTPTLPRPNGIHQRSFDSANPSHGASSGARWPITRPQGTLRDRHKALLPLVRALALGLFLTSGHDPTVTASPPLPSWLLHERKETNAASITVPGIGYVQVRTASDRLRLSPPLCPSPPSAGSPLLDTLVTRYPEMPAVASSPDKAVSWTPTLVVALENVPGQVRRLQHLSTCATWLLDQTSIHH</sequence>
<evidence type="ECO:0000313" key="2">
    <source>
        <dbReference type="EMBL" id="KAF5849573.1"/>
    </source>
</evidence>